<dbReference type="GO" id="GO:0016301">
    <property type="term" value="F:kinase activity"/>
    <property type="evidence" value="ECO:0007669"/>
    <property type="project" value="UniProtKB-KW"/>
</dbReference>
<accession>A0A919GV56</accession>
<dbReference type="EC" id="3.1.3.16" evidence="1"/>
<feature type="compositionally biased region" description="Low complexity" evidence="16">
    <location>
        <begin position="309"/>
        <end position="319"/>
    </location>
</feature>
<sequence>MPRRAQRHIVPYMGEADGTSCEGPEQLDGPLARLMLETGASVGLVYLLAPGERVLRLGLVAGAPPQITAPWARISLDESIPVADAVRERRLVWLGGGQEEIARRYPRLGLVLPYEFLLAAAPITGSDEAWGGVVLLWPVRHPPQLSPREEAAIEAFVRRAATCVEQGAGEGGERWPPSGEPRFVCAPQPRVTDPAQAAAALEFAERLPLGCCALDLDGRITFINTAGADLVGDQASWLLGRRPWEALPWLRDLVVEDRYRAAIVSRLPTAFTALRPPDVRLLFELYPDEHGISVHISPAGPEGTGAGGPAAPATGQGASPQEMVGAMALYHLTHLAVALAEAAGVRDVAELLAEQIVPALGPQGLVLMVVEEGRMRIVSHRGYPQEFLDRFDGAPLTSEVANARVLTTGSPVFFSTYEEFHRAHPSAPRYAGRNAWAFLPLAASGHPVGSLILSYDRRRAFPPAERALLTSLAGLITQALDRARLYDAKHDLAHTLQTALLPHTLPRVPGLEVSARYRPAGQGLDIGGDFYDLIRPTPSTVVAAIGDVQGHNVKAAALMGQVRTAVHAHATSGAPPSVLLTRTNQLLADLDPGLFTSCLIVQVDLDRQRAYLSSAGHPPPLLRHPDGRTDVLEVPPGLLLGIEPSAAYQTIEIPFPPGALLALYTDGLVETPGTDIDEATLSLAGHLAAAGDDSLDEVADSLLRYAERAGPRHDDIALLLLRPGPRGGG</sequence>
<proteinExistence type="predicted"/>
<dbReference type="PANTHER" id="PTHR43156:SF2">
    <property type="entry name" value="STAGE II SPORULATION PROTEIN E"/>
    <property type="match status" value="1"/>
</dbReference>
<dbReference type="InterPro" id="IPR013656">
    <property type="entry name" value="PAS_4"/>
</dbReference>
<keyword evidence="4" id="KW-0479">Metal-binding</keyword>
<dbReference type="SMART" id="SM00331">
    <property type="entry name" value="PP2C_SIG"/>
    <property type="match status" value="1"/>
</dbReference>
<evidence type="ECO:0000313" key="19">
    <source>
        <dbReference type="EMBL" id="GHI85171.1"/>
    </source>
</evidence>
<keyword evidence="3" id="KW-0808">Transferase</keyword>
<dbReference type="SUPFAM" id="SSF55781">
    <property type="entry name" value="GAF domain-like"/>
    <property type="match status" value="2"/>
</dbReference>
<evidence type="ECO:0000256" key="6">
    <source>
        <dbReference type="ARBA" id="ARBA00022777"/>
    </source>
</evidence>
<keyword evidence="10" id="KW-0904">Protein phosphatase</keyword>
<comment type="function">
    <text evidence="13">Primarily acts as an independent SigF regulator that is sensitive to the osmosensory signal, mediating the cross talk of PknD with the SigF regulon. Possesses both phosphatase and kinase activities. The kinase domain functions as a classic anti-sigma factor-like kinase to phosphorylate the anti-anti-sigma factor domain at the canonical regulatory site, and the phosphatase domain antagonizes this activity.</text>
</comment>
<evidence type="ECO:0000256" key="15">
    <source>
        <dbReference type="ARBA" id="ARBA00081350"/>
    </source>
</evidence>
<evidence type="ECO:0000259" key="18">
    <source>
        <dbReference type="SMART" id="SM00331"/>
    </source>
</evidence>
<dbReference type="GO" id="GO:0004722">
    <property type="term" value="F:protein serine/threonine phosphatase activity"/>
    <property type="evidence" value="ECO:0007669"/>
    <property type="project" value="UniProtKB-EC"/>
</dbReference>
<dbReference type="CDD" id="cd00130">
    <property type="entry name" value="PAS"/>
    <property type="match status" value="1"/>
</dbReference>
<evidence type="ECO:0000256" key="13">
    <source>
        <dbReference type="ARBA" id="ARBA00056274"/>
    </source>
</evidence>
<keyword evidence="9" id="KW-0460">Magnesium</keyword>
<dbReference type="InterPro" id="IPR001932">
    <property type="entry name" value="PPM-type_phosphatase-like_dom"/>
</dbReference>
<evidence type="ECO:0000259" key="17">
    <source>
        <dbReference type="SMART" id="SM00065"/>
    </source>
</evidence>
<dbReference type="Pfam" id="PF08448">
    <property type="entry name" value="PAS_4"/>
    <property type="match status" value="1"/>
</dbReference>
<dbReference type="GO" id="GO:0005524">
    <property type="term" value="F:ATP binding"/>
    <property type="evidence" value="ECO:0007669"/>
    <property type="project" value="UniProtKB-KW"/>
</dbReference>
<evidence type="ECO:0000256" key="3">
    <source>
        <dbReference type="ARBA" id="ARBA00022679"/>
    </source>
</evidence>
<comment type="catalytic activity">
    <reaction evidence="12">
        <text>O-phospho-L-seryl-[protein] + H2O = L-seryl-[protein] + phosphate</text>
        <dbReference type="Rhea" id="RHEA:20629"/>
        <dbReference type="Rhea" id="RHEA-COMP:9863"/>
        <dbReference type="Rhea" id="RHEA-COMP:11604"/>
        <dbReference type="ChEBI" id="CHEBI:15377"/>
        <dbReference type="ChEBI" id="CHEBI:29999"/>
        <dbReference type="ChEBI" id="CHEBI:43474"/>
        <dbReference type="ChEBI" id="CHEBI:83421"/>
        <dbReference type="EC" id="3.1.3.16"/>
    </reaction>
</comment>
<organism evidence="19 20">
    <name type="scientific">Streptomyces xanthophaeus</name>
    <dbReference type="NCBI Taxonomy" id="67385"/>
    <lineage>
        <taxon>Bacteria</taxon>
        <taxon>Bacillati</taxon>
        <taxon>Actinomycetota</taxon>
        <taxon>Actinomycetes</taxon>
        <taxon>Kitasatosporales</taxon>
        <taxon>Streptomycetaceae</taxon>
        <taxon>Streptomyces</taxon>
    </lineage>
</organism>
<dbReference type="SMART" id="SM00065">
    <property type="entry name" value="GAF"/>
    <property type="match status" value="1"/>
</dbReference>
<dbReference type="InterPro" id="IPR035965">
    <property type="entry name" value="PAS-like_dom_sf"/>
</dbReference>
<dbReference type="Pfam" id="PF07228">
    <property type="entry name" value="SpoIIE"/>
    <property type="match status" value="1"/>
</dbReference>
<dbReference type="InterPro" id="IPR036457">
    <property type="entry name" value="PPM-type-like_dom_sf"/>
</dbReference>
<feature type="domain" description="PPM-type phosphatase" evidence="18">
    <location>
        <begin position="508"/>
        <end position="723"/>
    </location>
</feature>
<dbReference type="InterPro" id="IPR029016">
    <property type="entry name" value="GAF-like_dom_sf"/>
</dbReference>
<evidence type="ECO:0000256" key="10">
    <source>
        <dbReference type="ARBA" id="ARBA00022912"/>
    </source>
</evidence>
<evidence type="ECO:0000256" key="8">
    <source>
        <dbReference type="ARBA" id="ARBA00022840"/>
    </source>
</evidence>
<keyword evidence="20" id="KW-1185">Reference proteome</keyword>
<evidence type="ECO:0000256" key="12">
    <source>
        <dbReference type="ARBA" id="ARBA00047761"/>
    </source>
</evidence>
<dbReference type="InterPro" id="IPR052016">
    <property type="entry name" value="Bact_Sigma-Reg"/>
</dbReference>
<dbReference type="AlphaFoldDB" id="A0A919GV56"/>
<keyword evidence="5" id="KW-0547">Nucleotide-binding</keyword>
<keyword evidence="7" id="KW-0378">Hydrolase</keyword>
<dbReference type="InterPro" id="IPR000014">
    <property type="entry name" value="PAS"/>
</dbReference>
<reference evidence="19" key="1">
    <citation type="submission" date="2020-09" db="EMBL/GenBank/DDBJ databases">
        <title>Whole genome shotgun sequence of Streptomyces xanthophaeus NBRC 12829.</title>
        <authorList>
            <person name="Komaki H."/>
            <person name="Tamura T."/>
        </authorList>
    </citation>
    <scope>NUCLEOTIDE SEQUENCE</scope>
    <source>
        <strain evidence="19">NBRC 12829</strain>
    </source>
</reference>
<comment type="caution">
    <text evidence="19">The sequence shown here is derived from an EMBL/GenBank/DDBJ whole genome shotgun (WGS) entry which is preliminary data.</text>
</comment>
<dbReference type="Gene3D" id="3.30.450.20">
    <property type="entry name" value="PAS domain"/>
    <property type="match status" value="1"/>
</dbReference>
<evidence type="ECO:0000256" key="14">
    <source>
        <dbReference type="ARBA" id="ARBA00075117"/>
    </source>
</evidence>
<evidence type="ECO:0000313" key="20">
    <source>
        <dbReference type="Proteomes" id="UP000600026"/>
    </source>
</evidence>
<feature type="domain" description="GAF" evidence="17">
    <location>
        <begin position="344"/>
        <end position="490"/>
    </location>
</feature>
<dbReference type="PANTHER" id="PTHR43156">
    <property type="entry name" value="STAGE II SPORULATION PROTEIN E-RELATED"/>
    <property type="match status" value="1"/>
</dbReference>
<keyword evidence="6" id="KW-0418">Kinase</keyword>
<dbReference type="FunFam" id="3.60.40.10:FF:000005">
    <property type="entry name" value="Serine/threonine protein phosphatase"/>
    <property type="match status" value="1"/>
</dbReference>
<evidence type="ECO:0000256" key="7">
    <source>
        <dbReference type="ARBA" id="ARBA00022801"/>
    </source>
</evidence>
<dbReference type="Gene3D" id="3.60.40.10">
    <property type="entry name" value="PPM-type phosphatase domain"/>
    <property type="match status" value="1"/>
</dbReference>
<dbReference type="Proteomes" id="UP000600026">
    <property type="component" value="Unassembled WGS sequence"/>
</dbReference>
<evidence type="ECO:0000256" key="16">
    <source>
        <dbReference type="SAM" id="MobiDB-lite"/>
    </source>
</evidence>
<dbReference type="InterPro" id="IPR003018">
    <property type="entry name" value="GAF"/>
</dbReference>
<feature type="region of interest" description="Disordered" evidence="16">
    <location>
        <begin position="298"/>
        <end position="319"/>
    </location>
</feature>
<evidence type="ECO:0000256" key="5">
    <source>
        <dbReference type="ARBA" id="ARBA00022741"/>
    </source>
</evidence>
<dbReference type="SUPFAM" id="SSF81606">
    <property type="entry name" value="PP2C-like"/>
    <property type="match status" value="1"/>
</dbReference>
<keyword evidence="2" id="KW-0597">Phosphoprotein</keyword>
<keyword evidence="11" id="KW-0464">Manganese</keyword>
<dbReference type="GO" id="GO:0046872">
    <property type="term" value="F:metal ion binding"/>
    <property type="evidence" value="ECO:0007669"/>
    <property type="project" value="UniProtKB-KW"/>
</dbReference>
<evidence type="ECO:0000256" key="11">
    <source>
        <dbReference type="ARBA" id="ARBA00023211"/>
    </source>
</evidence>
<dbReference type="Gene3D" id="3.30.450.40">
    <property type="match status" value="2"/>
</dbReference>
<evidence type="ECO:0000256" key="9">
    <source>
        <dbReference type="ARBA" id="ARBA00022842"/>
    </source>
</evidence>
<dbReference type="SUPFAM" id="SSF55785">
    <property type="entry name" value="PYP-like sensor domain (PAS domain)"/>
    <property type="match status" value="1"/>
</dbReference>
<dbReference type="EMBL" id="BNEE01000006">
    <property type="protein sequence ID" value="GHI85171.1"/>
    <property type="molecule type" value="Genomic_DNA"/>
</dbReference>
<gene>
    <name evidence="19" type="ORF">Sxan_25350</name>
</gene>
<evidence type="ECO:0000256" key="2">
    <source>
        <dbReference type="ARBA" id="ARBA00022553"/>
    </source>
</evidence>
<dbReference type="Pfam" id="PF13185">
    <property type="entry name" value="GAF_2"/>
    <property type="match status" value="1"/>
</dbReference>
<evidence type="ECO:0000256" key="4">
    <source>
        <dbReference type="ARBA" id="ARBA00022723"/>
    </source>
</evidence>
<evidence type="ECO:0000256" key="1">
    <source>
        <dbReference type="ARBA" id="ARBA00013081"/>
    </source>
</evidence>
<keyword evidence="8" id="KW-0067">ATP-binding</keyword>
<protein>
    <recommendedName>
        <fullName evidence="1">protein-serine/threonine phosphatase</fullName>
        <ecNumber evidence="1">3.1.3.16</ecNumber>
    </recommendedName>
    <alternativeName>
        <fullName evidence="15">Protein-serine/threonine phosphatase</fullName>
    </alternativeName>
    <alternativeName>
        <fullName evidence="14">Serine/threonine-protein kinase</fullName>
    </alternativeName>
</protein>
<name>A0A919GV56_9ACTN</name>